<evidence type="ECO:0000256" key="1">
    <source>
        <dbReference type="ARBA" id="ARBA00008103"/>
    </source>
</evidence>
<evidence type="ECO:0000313" key="2">
    <source>
        <dbReference type="EMBL" id="KIL78406.1"/>
    </source>
</evidence>
<dbReference type="Pfam" id="PF10676">
    <property type="entry name" value="gerPA"/>
    <property type="match status" value="1"/>
</dbReference>
<gene>
    <name evidence="2" type="ORF">SD77_4086</name>
</gene>
<proteinExistence type="inferred from homology"/>
<dbReference type="PANTHER" id="PTHR37808">
    <property type="entry name" value="SPORE GERMINATION PROTEIN-LIKE PROTEIN YDZR-RELATED"/>
    <property type="match status" value="1"/>
</dbReference>
<comment type="caution">
    <text evidence="2">The sequence shown here is derived from an EMBL/GenBank/DDBJ whole genome shotgun (WGS) entry which is preliminary data.</text>
</comment>
<sequence>MPSIVTGPFKVNSNGGVMNFGDTLNIAPKSILKEVRGAGGSNVGDLTMTNTGISITNSLDPDLVDQPQAGNN</sequence>
<dbReference type="Proteomes" id="UP000031982">
    <property type="component" value="Unassembled WGS sequence"/>
</dbReference>
<dbReference type="PANTHER" id="PTHR37808:SF1">
    <property type="entry name" value="SPORE GERMINATION PROTEIN-LIKE PROTEIN YDZR"/>
    <property type="match status" value="1"/>
</dbReference>
<reference evidence="2 3" key="1">
    <citation type="submission" date="2015-01" db="EMBL/GenBank/DDBJ databases">
        <title>Genome Assembly of Bacillus badius MTCC 1458.</title>
        <authorList>
            <person name="Verma A."/>
            <person name="Khatri I."/>
            <person name="Mual P."/>
            <person name="Subramanian S."/>
            <person name="Krishnamurthi S."/>
        </authorList>
    </citation>
    <scope>NUCLEOTIDE SEQUENCE [LARGE SCALE GENOMIC DNA]</scope>
    <source>
        <strain evidence="2 3">MTCC 1458</strain>
    </source>
</reference>
<organism evidence="2 3">
    <name type="scientific">Bacillus badius</name>
    <dbReference type="NCBI Taxonomy" id="1455"/>
    <lineage>
        <taxon>Bacteria</taxon>
        <taxon>Bacillati</taxon>
        <taxon>Bacillota</taxon>
        <taxon>Bacilli</taxon>
        <taxon>Bacillales</taxon>
        <taxon>Bacillaceae</taxon>
        <taxon>Pseudobacillus</taxon>
    </lineage>
</organism>
<evidence type="ECO:0000313" key="3">
    <source>
        <dbReference type="Proteomes" id="UP000031982"/>
    </source>
</evidence>
<comment type="similarity">
    <text evidence="1">Belongs to the GerPA/GerPF family.</text>
</comment>
<protein>
    <submittedName>
        <fullName evidence="2">Protein GerPF</fullName>
    </submittedName>
</protein>
<dbReference type="RefSeq" id="WP_041094980.1">
    <property type="nucleotide sequence ID" value="NZ_BSSZ01000001.1"/>
</dbReference>
<dbReference type="EMBL" id="JXLP01000009">
    <property type="protein sequence ID" value="KIL78406.1"/>
    <property type="molecule type" value="Genomic_DNA"/>
</dbReference>
<dbReference type="InterPro" id="IPR019618">
    <property type="entry name" value="Spore_germination_GerPA"/>
</dbReference>
<keyword evidence="3" id="KW-1185">Reference proteome</keyword>
<name>A0ABR5AVL8_BACBA</name>
<accession>A0ABR5AVL8</accession>